<organism evidence="1 2">
    <name type="scientific">Paenibacillus foliorum</name>
    <dbReference type="NCBI Taxonomy" id="2654974"/>
    <lineage>
        <taxon>Bacteria</taxon>
        <taxon>Bacillati</taxon>
        <taxon>Bacillota</taxon>
        <taxon>Bacilli</taxon>
        <taxon>Bacillales</taxon>
        <taxon>Paenibacillaceae</taxon>
        <taxon>Paenibacillus</taxon>
    </lineage>
</organism>
<keyword evidence="2" id="KW-1185">Reference proteome</keyword>
<reference evidence="1" key="1">
    <citation type="submission" date="2019-10" db="EMBL/GenBank/DDBJ databases">
        <title>Description of Paenibacillus glebae sp. nov.</title>
        <authorList>
            <person name="Carlier A."/>
            <person name="Qi S."/>
        </authorList>
    </citation>
    <scope>NUCLEOTIDE SEQUENCE</scope>
    <source>
        <strain evidence="1">LMG 31456</strain>
    </source>
</reference>
<dbReference type="AlphaFoldDB" id="A0A972GND1"/>
<proteinExistence type="predicted"/>
<dbReference type="EMBL" id="WHOD01000051">
    <property type="protein sequence ID" value="NOU93874.1"/>
    <property type="molecule type" value="Genomic_DNA"/>
</dbReference>
<dbReference type="RefSeq" id="WP_171652082.1">
    <property type="nucleotide sequence ID" value="NZ_WHOD01000051.1"/>
</dbReference>
<protein>
    <submittedName>
        <fullName evidence="1">Uncharacterized protein</fullName>
    </submittedName>
</protein>
<evidence type="ECO:0000313" key="1">
    <source>
        <dbReference type="EMBL" id="NOU93874.1"/>
    </source>
</evidence>
<dbReference type="Proteomes" id="UP000641588">
    <property type="component" value="Unassembled WGS sequence"/>
</dbReference>
<name>A0A972GND1_9BACL</name>
<accession>A0A972GND1</accession>
<gene>
    <name evidence="1" type="ORF">GC093_11645</name>
</gene>
<sequence>MAASAEAVKCTESNPLTPDEKVEFLRQYESYCYQVAFYLLMDGNQAKRAAEQALLALYMQNDWFNASDDVRRAKAKHAALQQALELRKSELERLV</sequence>
<comment type="caution">
    <text evidence="1">The sequence shown here is derived from an EMBL/GenBank/DDBJ whole genome shotgun (WGS) entry which is preliminary data.</text>
</comment>
<evidence type="ECO:0000313" key="2">
    <source>
        <dbReference type="Proteomes" id="UP000641588"/>
    </source>
</evidence>